<dbReference type="PROSITE" id="PS50950">
    <property type="entry name" value="ZF_THAP"/>
    <property type="match status" value="1"/>
</dbReference>
<organism evidence="8 9">
    <name type="scientific">Perca fluviatilis</name>
    <name type="common">European perch</name>
    <dbReference type="NCBI Taxonomy" id="8168"/>
    <lineage>
        <taxon>Eukaryota</taxon>
        <taxon>Metazoa</taxon>
        <taxon>Chordata</taxon>
        <taxon>Craniata</taxon>
        <taxon>Vertebrata</taxon>
        <taxon>Euteleostomi</taxon>
        <taxon>Actinopterygii</taxon>
        <taxon>Neopterygii</taxon>
        <taxon>Teleostei</taxon>
        <taxon>Neoteleostei</taxon>
        <taxon>Acanthomorphata</taxon>
        <taxon>Eupercaria</taxon>
        <taxon>Perciformes</taxon>
        <taxon>Percoidei</taxon>
        <taxon>Percidae</taxon>
        <taxon>Percinae</taxon>
        <taxon>Perca</taxon>
    </lineage>
</organism>
<gene>
    <name evidence="8" type="ORF">PFLUV_G00215360</name>
</gene>
<dbReference type="Pfam" id="PF05485">
    <property type="entry name" value="THAP"/>
    <property type="match status" value="1"/>
</dbReference>
<keyword evidence="2 5" id="KW-0863">Zinc-finger</keyword>
<dbReference type="InterPro" id="IPR006612">
    <property type="entry name" value="THAP_Znf"/>
</dbReference>
<dbReference type="PANTHER" id="PTHR31751">
    <property type="entry name" value="SI:CH211-108C17.2-RELATED-RELATED"/>
    <property type="match status" value="1"/>
</dbReference>
<dbReference type="PANTHER" id="PTHR31751:SF44">
    <property type="entry name" value="SI:CH211-211K8.4-RELATED"/>
    <property type="match status" value="1"/>
</dbReference>
<protein>
    <recommendedName>
        <fullName evidence="7">THAP-type domain-containing protein</fullName>
    </recommendedName>
</protein>
<keyword evidence="3" id="KW-0862">Zinc</keyword>
<evidence type="ECO:0000256" key="5">
    <source>
        <dbReference type="PROSITE-ProRule" id="PRU00309"/>
    </source>
</evidence>
<keyword evidence="9" id="KW-1185">Reference proteome</keyword>
<evidence type="ECO:0000256" key="1">
    <source>
        <dbReference type="ARBA" id="ARBA00022723"/>
    </source>
</evidence>
<name>A0A6A5ELN7_PERFL</name>
<keyword evidence="1" id="KW-0479">Metal-binding</keyword>
<evidence type="ECO:0000256" key="3">
    <source>
        <dbReference type="ARBA" id="ARBA00022833"/>
    </source>
</evidence>
<comment type="caution">
    <text evidence="8">The sequence shown here is derived from an EMBL/GenBank/DDBJ whole genome shotgun (WGS) entry which is preliminary data.</text>
</comment>
<evidence type="ECO:0000313" key="9">
    <source>
        <dbReference type="Proteomes" id="UP000465112"/>
    </source>
</evidence>
<dbReference type="EMBL" id="VHII01000018">
    <property type="protein sequence ID" value="KAF1376814.1"/>
    <property type="molecule type" value="Genomic_DNA"/>
</dbReference>
<accession>A0A6A5ELN7</accession>
<proteinExistence type="predicted"/>
<evidence type="ECO:0000256" key="2">
    <source>
        <dbReference type="ARBA" id="ARBA00022771"/>
    </source>
</evidence>
<dbReference type="AlphaFoldDB" id="A0A6A5ELN7"/>
<feature type="region of interest" description="Disordered" evidence="6">
    <location>
        <begin position="714"/>
        <end position="743"/>
    </location>
</feature>
<dbReference type="SMART" id="SM00692">
    <property type="entry name" value="DM3"/>
    <property type="match status" value="1"/>
</dbReference>
<dbReference type="Proteomes" id="UP000465112">
    <property type="component" value="Unassembled WGS sequence"/>
</dbReference>
<dbReference type="SUPFAM" id="SSF57716">
    <property type="entry name" value="Glucocorticoid receptor-like (DNA-binding domain)"/>
    <property type="match status" value="1"/>
</dbReference>
<feature type="domain" description="THAP-type" evidence="7">
    <location>
        <begin position="1"/>
        <end position="83"/>
    </location>
</feature>
<evidence type="ECO:0000259" key="7">
    <source>
        <dbReference type="PROSITE" id="PS50950"/>
    </source>
</evidence>
<feature type="region of interest" description="Disordered" evidence="6">
    <location>
        <begin position="180"/>
        <end position="202"/>
    </location>
</feature>
<dbReference type="SMART" id="SM00980">
    <property type="entry name" value="THAP"/>
    <property type="match status" value="1"/>
</dbReference>
<dbReference type="GO" id="GO:0003677">
    <property type="term" value="F:DNA binding"/>
    <property type="evidence" value="ECO:0007669"/>
    <property type="project" value="UniProtKB-UniRule"/>
</dbReference>
<sequence>MSQWRRCVLGCASVTQLFGLPKEEEKKNQWLKFIYGTRPDQYNLNIFLCFRHFTKDSFVNWAQFNSGFSKRLLLKDGSVPTLFDQPGASVSQLQDTGTTQTRFQEVGCQTDHRQTISVGTQSVASKKMFSVGTQLSRGTLREHHMRSKGTQATVSCVSVGTKTTSRCDFPLSSTSIKGQLVRPRKRPRLEMDEEEEADTSAEPAELLDSTYNPGDFVLTEESDMSFVPRTAYADDKYVVFESCLRELFDNCPVCNTRCDVRRLRIGTYVAFNQFCPKCNYSRQWQSQPMVRSTPVGNLLLSAATYFTGASFIQLEKIFKAMQLQIFPSDTFRMHARNFLEPAIIHKWTTDQQILLQQLKQKGMLRLCGDMRADSPGHSANYGSYTVMHLESNTILDLQLVQSNEVRGSYRMEKEGLKRCLDLLESNGLEVDYIVTDRHPQIQKFLRERNIAQFYDVWHFVKGLSKKLDKVAQNKECVVLRKWLRSIKNHLYWSANSSKTGPEKVAKWTSLVNHIQNVHKHENPIFRKCEHLDRVSRDPAKWFQPGSMALHKVEKILCNKRVLKDVEKLSPHFQTSSLEAFHRLILRFTPKNVVFPFLGRLCRLYLAAMHYNENADYSQATTSLGQAVDKDVFPKSEKGECSERPVKMVPTYNYVDDLMRLVFEEVFEDPVPFAEEMHKISIPKDLVFQYERPSKEEVAAQHVSLFSQVAGGCRRIDQPDQETPEYNTGLDHNPDLVLNSPSTS</sequence>
<dbReference type="GO" id="GO:0008270">
    <property type="term" value="F:zinc ion binding"/>
    <property type="evidence" value="ECO:0007669"/>
    <property type="project" value="UniProtKB-KW"/>
</dbReference>
<evidence type="ECO:0000313" key="8">
    <source>
        <dbReference type="EMBL" id="KAF1376814.1"/>
    </source>
</evidence>
<reference evidence="8 9" key="1">
    <citation type="submission" date="2019-06" db="EMBL/GenBank/DDBJ databases">
        <title>A chromosome-scale genome assembly of the European perch, Perca fluviatilis.</title>
        <authorList>
            <person name="Roques C."/>
            <person name="Zahm M."/>
            <person name="Cabau C."/>
            <person name="Klopp C."/>
            <person name="Bouchez O."/>
            <person name="Donnadieu C."/>
            <person name="Kuhl H."/>
            <person name="Gislard M."/>
            <person name="Guendouz S."/>
            <person name="Journot L."/>
            <person name="Haffray P."/>
            <person name="Bestin A."/>
            <person name="Morvezen R."/>
            <person name="Feron R."/>
            <person name="Wen M."/>
            <person name="Jouanno E."/>
            <person name="Herpin A."/>
            <person name="Schartl M."/>
            <person name="Postlethwait J."/>
            <person name="Schaerlinger B."/>
            <person name="Chardard D."/>
            <person name="Lecocq T."/>
            <person name="Poncet C."/>
            <person name="Jaffrelo L."/>
            <person name="Lampietro C."/>
            <person name="Guiguen Y."/>
        </authorList>
    </citation>
    <scope>NUCLEOTIDE SEQUENCE [LARGE SCALE GENOMIC DNA]</scope>
    <source>
        <tissue evidence="8">Blood</tissue>
    </source>
</reference>
<keyword evidence="4 5" id="KW-0238">DNA-binding</keyword>
<evidence type="ECO:0000256" key="6">
    <source>
        <dbReference type="SAM" id="MobiDB-lite"/>
    </source>
</evidence>
<evidence type="ECO:0000256" key="4">
    <source>
        <dbReference type="ARBA" id="ARBA00023125"/>
    </source>
</evidence>
<dbReference type="OrthoDB" id="5814287at2759"/>